<dbReference type="Proteomes" id="UP000265663">
    <property type="component" value="Unassembled WGS sequence"/>
</dbReference>
<dbReference type="AlphaFoldDB" id="A0A3M7M1J6"/>
<accession>A0A3M7M1J6</accession>
<name>A0A3M7M1J6_9PLEO</name>
<evidence type="ECO:0000313" key="3">
    <source>
        <dbReference type="Proteomes" id="UP000265663"/>
    </source>
</evidence>
<protein>
    <submittedName>
        <fullName evidence="2">Uncharacterized protein</fullName>
    </submittedName>
</protein>
<dbReference type="EMBL" id="KE747815">
    <property type="protein sequence ID" value="RMZ68319.1"/>
    <property type="molecule type" value="Genomic_DNA"/>
</dbReference>
<sequence length="117" mass="13485">MMSTEWCCRILRGRLLHPATLAQGLDRIMLGQSTLVIIDYRILIHCIFIAVETRNCRSRKYCYYVLSCQDGVSRFHVPLWRLLRVASNPGSVPSPPATPSVSEPRAEFGYKRRLEKF</sequence>
<keyword evidence="3" id="KW-1185">Reference proteome</keyword>
<feature type="compositionally biased region" description="Basic and acidic residues" evidence="1">
    <location>
        <begin position="104"/>
        <end position="117"/>
    </location>
</feature>
<gene>
    <name evidence="2" type="ORF">GMOD_00009927</name>
</gene>
<proteinExistence type="predicted"/>
<evidence type="ECO:0000256" key="1">
    <source>
        <dbReference type="SAM" id="MobiDB-lite"/>
    </source>
</evidence>
<feature type="region of interest" description="Disordered" evidence="1">
    <location>
        <begin position="88"/>
        <end position="117"/>
    </location>
</feature>
<reference evidence="2 3" key="1">
    <citation type="journal article" date="2014" name="PLoS ONE">
        <title>De novo Genome Assembly of the Fungal Plant Pathogen Pyrenophora semeniperda.</title>
        <authorList>
            <person name="Soliai M.M."/>
            <person name="Meyer S.E."/>
            <person name="Udall J.A."/>
            <person name="Elzinga D.E."/>
            <person name="Hermansen R.A."/>
            <person name="Bodily P.M."/>
            <person name="Hart A.A."/>
            <person name="Coleman C.E."/>
        </authorList>
    </citation>
    <scope>NUCLEOTIDE SEQUENCE [LARGE SCALE GENOMIC DNA]</scope>
    <source>
        <strain evidence="2 3">CCB06</strain>
        <tissue evidence="2">Mycelium</tissue>
    </source>
</reference>
<organism evidence="2 3">
    <name type="scientific">Pyrenophora seminiperda CCB06</name>
    <dbReference type="NCBI Taxonomy" id="1302712"/>
    <lineage>
        <taxon>Eukaryota</taxon>
        <taxon>Fungi</taxon>
        <taxon>Dikarya</taxon>
        <taxon>Ascomycota</taxon>
        <taxon>Pezizomycotina</taxon>
        <taxon>Dothideomycetes</taxon>
        <taxon>Pleosporomycetidae</taxon>
        <taxon>Pleosporales</taxon>
        <taxon>Pleosporineae</taxon>
        <taxon>Pleosporaceae</taxon>
        <taxon>Pyrenophora</taxon>
    </lineage>
</organism>
<evidence type="ECO:0000313" key="2">
    <source>
        <dbReference type="EMBL" id="RMZ68319.1"/>
    </source>
</evidence>